<keyword evidence="4" id="KW-0472">Membrane</keyword>
<comment type="caution">
    <text evidence="6">The sequence shown here is derived from an EMBL/GenBank/DDBJ whole genome shotgun (WGS) entry which is preliminary data.</text>
</comment>
<keyword evidence="2" id="KW-1015">Disulfide bond</keyword>
<gene>
    <name evidence="6" type="ORF">Q5P01_013920</name>
</gene>
<dbReference type="SUPFAM" id="SSF56436">
    <property type="entry name" value="C-type lectin-like"/>
    <property type="match status" value="1"/>
</dbReference>
<dbReference type="EMBL" id="JAUPFM010000010">
    <property type="protein sequence ID" value="KAK2840180.1"/>
    <property type="molecule type" value="Genomic_DNA"/>
</dbReference>
<dbReference type="InterPro" id="IPR016186">
    <property type="entry name" value="C-type_lectin-like/link_sf"/>
</dbReference>
<keyword evidence="1" id="KW-0430">Lectin</keyword>
<dbReference type="Pfam" id="PF00059">
    <property type="entry name" value="Lectin_C"/>
    <property type="match status" value="1"/>
</dbReference>
<dbReference type="PROSITE" id="PS00615">
    <property type="entry name" value="C_TYPE_LECTIN_1"/>
    <property type="match status" value="1"/>
</dbReference>
<dbReference type="InterPro" id="IPR001304">
    <property type="entry name" value="C-type_lectin-like"/>
</dbReference>
<dbReference type="SMART" id="SM00034">
    <property type="entry name" value="CLECT"/>
    <property type="match status" value="1"/>
</dbReference>
<dbReference type="InterPro" id="IPR050111">
    <property type="entry name" value="C-type_lectin/snaclec_domain"/>
</dbReference>
<dbReference type="InterPro" id="IPR018378">
    <property type="entry name" value="C-type_lectin_CS"/>
</dbReference>
<dbReference type="GO" id="GO:0030246">
    <property type="term" value="F:carbohydrate binding"/>
    <property type="evidence" value="ECO:0007669"/>
    <property type="project" value="UniProtKB-KW"/>
</dbReference>
<protein>
    <recommendedName>
        <fullName evidence="5">C-type lectin domain-containing protein</fullName>
    </recommendedName>
</protein>
<sequence length="246" mass="27962">MEEIYVNVECDKSAQSGPSTDQTGPRSSDIRSYRAAVLCLGLLSLFLLTGLIGLVIHFHNLERDAPAEHNLTERLQEKLSSLTEDRDQLNDKVSSLTDERDQLQGRLNETTEELNGLQSLSRQRWSMFCCSCYFLSSKAGSWDEGRQDCKDRDADLVVIDNDEEQTFLSDLTEAQTWIGLTDSEVEGTWKWIDGSSLTLRNWNDGEPNNKAAETGEDCAQMEHDKVHKWNDLHCDKPLRWICEKSA</sequence>
<keyword evidence="4" id="KW-1133">Transmembrane helix</keyword>
<evidence type="ECO:0000256" key="4">
    <source>
        <dbReference type="SAM" id="Phobius"/>
    </source>
</evidence>
<evidence type="ECO:0000256" key="3">
    <source>
        <dbReference type="SAM" id="Coils"/>
    </source>
</evidence>
<dbReference type="Proteomes" id="UP001187415">
    <property type="component" value="Unassembled WGS sequence"/>
</dbReference>
<keyword evidence="7" id="KW-1185">Reference proteome</keyword>
<dbReference type="Gene3D" id="1.20.5.400">
    <property type="match status" value="1"/>
</dbReference>
<evidence type="ECO:0000259" key="5">
    <source>
        <dbReference type="PROSITE" id="PS50041"/>
    </source>
</evidence>
<dbReference type="PROSITE" id="PS50041">
    <property type="entry name" value="C_TYPE_LECTIN_2"/>
    <property type="match status" value="1"/>
</dbReference>
<evidence type="ECO:0000256" key="1">
    <source>
        <dbReference type="ARBA" id="ARBA00022734"/>
    </source>
</evidence>
<name>A0AA88SNY9_CHASR</name>
<dbReference type="AlphaFoldDB" id="A0AA88SNY9"/>
<evidence type="ECO:0000313" key="7">
    <source>
        <dbReference type="Proteomes" id="UP001187415"/>
    </source>
</evidence>
<feature type="domain" description="C-type lectin" evidence="5">
    <location>
        <begin position="128"/>
        <end position="243"/>
    </location>
</feature>
<evidence type="ECO:0000256" key="2">
    <source>
        <dbReference type="ARBA" id="ARBA00023157"/>
    </source>
</evidence>
<keyword evidence="4" id="KW-0812">Transmembrane</keyword>
<dbReference type="InterPro" id="IPR033989">
    <property type="entry name" value="CD209-like_CTLD"/>
</dbReference>
<keyword evidence="3" id="KW-0175">Coiled coil</keyword>
<dbReference type="PANTHER" id="PTHR22803">
    <property type="entry name" value="MANNOSE, PHOSPHOLIPASE, LECTIN RECEPTOR RELATED"/>
    <property type="match status" value="1"/>
</dbReference>
<dbReference type="CDD" id="cd03590">
    <property type="entry name" value="CLECT_DC-SIGN_like"/>
    <property type="match status" value="1"/>
</dbReference>
<feature type="transmembrane region" description="Helical" evidence="4">
    <location>
        <begin position="35"/>
        <end position="58"/>
    </location>
</feature>
<feature type="coiled-coil region" evidence="3">
    <location>
        <begin position="72"/>
        <end position="120"/>
    </location>
</feature>
<accession>A0AA88SNY9</accession>
<dbReference type="InterPro" id="IPR016187">
    <property type="entry name" value="CTDL_fold"/>
</dbReference>
<evidence type="ECO:0000313" key="6">
    <source>
        <dbReference type="EMBL" id="KAK2840180.1"/>
    </source>
</evidence>
<reference evidence="6" key="1">
    <citation type="submission" date="2023-07" db="EMBL/GenBank/DDBJ databases">
        <title>Chromosome-level Genome Assembly of Striped Snakehead (Channa striata).</title>
        <authorList>
            <person name="Liu H."/>
        </authorList>
    </citation>
    <scope>NUCLEOTIDE SEQUENCE</scope>
    <source>
        <strain evidence="6">Gz</strain>
        <tissue evidence="6">Muscle</tissue>
    </source>
</reference>
<proteinExistence type="predicted"/>
<organism evidence="6 7">
    <name type="scientific">Channa striata</name>
    <name type="common">Snakehead murrel</name>
    <name type="synonym">Ophicephalus striatus</name>
    <dbReference type="NCBI Taxonomy" id="64152"/>
    <lineage>
        <taxon>Eukaryota</taxon>
        <taxon>Metazoa</taxon>
        <taxon>Chordata</taxon>
        <taxon>Craniata</taxon>
        <taxon>Vertebrata</taxon>
        <taxon>Euteleostomi</taxon>
        <taxon>Actinopterygii</taxon>
        <taxon>Neopterygii</taxon>
        <taxon>Teleostei</taxon>
        <taxon>Neoteleostei</taxon>
        <taxon>Acanthomorphata</taxon>
        <taxon>Anabantaria</taxon>
        <taxon>Anabantiformes</taxon>
        <taxon>Channoidei</taxon>
        <taxon>Channidae</taxon>
        <taxon>Channa</taxon>
    </lineage>
</organism>
<dbReference type="Gene3D" id="3.10.100.10">
    <property type="entry name" value="Mannose-Binding Protein A, subunit A"/>
    <property type="match status" value="1"/>
</dbReference>